<dbReference type="Proteomes" id="UP000264062">
    <property type="component" value="Unassembled WGS sequence"/>
</dbReference>
<keyword evidence="1" id="KW-0812">Transmembrane</keyword>
<dbReference type="AlphaFoldDB" id="A0A350HA53"/>
<protein>
    <submittedName>
        <fullName evidence="2">Uncharacterized protein</fullName>
    </submittedName>
</protein>
<sequence>MCEVKSFEDLIERYSADEAAEHLKSCKECRKSYGYYFSVLYPDIQVEKIRLKENKSILLFMRLFPAVAGLVIVFIVGIFFWQNHFTAKSVSNDSNTLSYYDCLDIMDNLSDDEFVEIINDIQEAL</sequence>
<evidence type="ECO:0000313" key="2">
    <source>
        <dbReference type="EMBL" id="HAV92419.1"/>
    </source>
</evidence>
<dbReference type="EMBL" id="DMZY01000132">
    <property type="protein sequence ID" value="HAV92419.1"/>
    <property type="molecule type" value="Genomic_DNA"/>
</dbReference>
<accession>A0A350HA53</accession>
<evidence type="ECO:0000313" key="3">
    <source>
        <dbReference type="Proteomes" id="UP000264062"/>
    </source>
</evidence>
<reference evidence="2 3" key="1">
    <citation type="journal article" date="2018" name="Nat. Biotechnol.">
        <title>A standardized bacterial taxonomy based on genome phylogeny substantially revises the tree of life.</title>
        <authorList>
            <person name="Parks D.H."/>
            <person name="Chuvochina M."/>
            <person name="Waite D.W."/>
            <person name="Rinke C."/>
            <person name="Skarshewski A."/>
            <person name="Chaumeil P.A."/>
            <person name="Hugenholtz P."/>
        </authorList>
    </citation>
    <scope>NUCLEOTIDE SEQUENCE [LARGE SCALE GENOMIC DNA]</scope>
    <source>
        <strain evidence="2">UBA9956</strain>
    </source>
</reference>
<feature type="transmembrane region" description="Helical" evidence="1">
    <location>
        <begin position="57"/>
        <end position="81"/>
    </location>
</feature>
<keyword evidence="1" id="KW-0472">Membrane</keyword>
<proteinExistence type="predicted"/>
<keyword evidence="1" id="KW-1133">Transmembrane helix</keyword>
<organism evidence="2 3">
    <name type="scientific">candidate division WOR-3 bacterium</name>
    <dbReference type="NCBI Taxonomy" id="2052148"/>
    <lineage>
        <taxon>Bacteria</taxon>
        <taxon>Bacteria division WOR-3</taxon>
    </lineage>
</organism>
<gene>
    <name evidence="2" type="ORF">DCW38_04480</name>
</gene>
<evidence type="ECO:0000256" key="1">
    <source>
        <dbReference type="SAM" id="Phobius"/>
    </source>
</evidence>
<comment type="caution">
    <text evidence="2">The sequence shown here is derived from an EMBL/GenBank/DDBJ whole genome shotgun (WGS) entry which is preliminary data.</text>
</comment>
<name>A0A350HA53_UNCW3</name>